<proteinExistence type="predicted"/>
<keyword evidence="1" id="KW-0812">Transmembrane</keyword>
<feature type="transmembrane region" description="Helical" evidence="1">
    <location>
        <begin position="166"/>
        <end position="191"/>
    </location>
</feature>
<dbReference type="EMBL" id="JAACJJ010000043">
    <property type="protein sequence ID" value="KAF5315395.1"/>
    <property type="molecule type" value="Genomic_DNA"/>
</dbReference>
<comment type="caution">
    <text evidence="2">The sequence shown here is derived from an EMBL/GenBank/DDBJ whole genome shotgun (WGS) entry which is preliminary data.</text>
</comment>
<protein>
    <submittedName>
        <fullName evidence="2">Uncharacterized protein</fullName>
    </submittedName>
</protein>
<dbReference type="AlphaFoldDB" id="A0A8H5B245"/>
<accession>A0A8H5B245</accession>
<feature type="transmembrane region" description="Helical" evidence="1">
    <location>
        <begin position="106"/>
        <end position="127"/>
    </location>
</feature>
<evidence type="ECO:0000256" key="1">
    <source>
        <dbReference type="SAM" id="Phobius"/>
    </source>
</evidence>
<keyword evidence="1" id="KW-0472">Membrane</keyword>
<dbReference type="Proteomes" id="UP000567179">
    <property type="component" value="Unassembled WGS sequence"/>
</dbReference>
<sequence>MSLPTSRVHDVIDSSYNSILLETFLCGLYTVIFGYTLRLLLQKGKKRISATLTLLWVIVMITFSLDYWYHRAAFVNYNSSPLEIANFIQRVSPQRVDQSLFTADDMLSVSSNWLADAILIWRCYVLWESRRWMLLPLPVLFVGDIVIPCVLYFSPFANNQRLVNTLLLAFFAVSTVITVIGTSLIILRILVVAVEDPRGTRRSVYRNIQRIIVESGIVYSAAMVLAGISIFLGLTQRNETIVYMAGQCTMYFESALVPLSGLGPTLIAARVAHETSEYPGNRSHAISHLTFRRSTRRNDTFSMDTDLDRFSHMRFENMGVATQEHNQFQGPTLSNVRVEVGQDHDEKSCAGDSAGKIA</sequence>
<keyword evidence="3" id="KW-1185">Reference proteome</keyword>
<evidence type="ECO:0000313" key="3">
    <source>
        <dbReference type="Proteomes" id="UP000567179"/>
    </source>
</evidence>
<gene>
    <name evidence="2" type="ORF">D9619_007587</name>
</gene>
<feature type="transmembrane region" description="Helical" evidence="1">
    <location>
        <begin position="134"/>
        <end position="154"/>
    </location>
</feature>
<evidence type="ECO:0000313" key="2">
    <source>
        <dbReference type="EMBL" id="KAF5315395.1"/>
    </source>
</evidence>
<feature type="transmembrane region" description="Helical" evidence="1">
    <location>
        <begin position="48"/>
        <end position="69"/>
    </location>
</feature>
<organism evidence="2 3">
    <name type="scientific">Psilocybe cf. subviscida</name>
    <dbReference type="NCBI Taxonomy" id="2480587"/>
    <lineage>
        <taxon>Eukaryota</taxon>
        <taxon>Fungi</taxon>
        <taxon>Dikarya</taxon>
        <taxon>Basidiomycota</taxon>
        <taxon>Agaricomycotina</taxon>
        <taxon>Agaricomycetes</taxon>
        <taxon>Agaricomycetidae</taxon>
        <taxon>Agaricales</taxon>
        <taxon>Agaricineae</taxon>
        <taxon>Strophariaceae</taxon>
        <taxon>Psilocybe</taxon>
    </lineage>
</organism>
<dbReference type="OrthoDB" id="3039972at2759"/>
<feature type="transmembrane region" description="Helical" evidence="1">
    <location>
        <begin position="211"/>
        <end position="234"/>
    </location>
</feature>
<reference evidence="2 3" key="1">
    <citation type="journal article" date="2020" name="ISME J.">
        <title>Uncovering the hidden diversity of litter-decomposition mechanisms in mushroom-forming fungi.</title>
        <authorList>
            <person name="Floudas D."/>
            <person name="Bentzer J."/>
            <person name="Ahren D."/>
            <person name="Johansson T."/>
            <person name="Persson P."/>
            <person name="Tunlid A."/>
        </authorList>
    </citation>
    <scope>NUCLEOTIDE SEQUENCE [LARGE SCALE GENOMIC DNA]</scope>
    <source>
        <strain evidence="2 3">CBS 101986</strain>
    </source>
</reference>
<name>A0A8H5B245_9AGAR</name>
<keyword evidence="1" id="KW-1133">Transmembrane helix</keyword>
<feature type="transmembrane region" description="Helical" evidence="1">
    <location>
        <begin position="20"/>
        <end position="41"/>
    </location>
</feature>